<feature type="transmembrane region" description="Helical" evidence="1">
    <location>
        <begin position="326"/>
        <end position="343"/>
    </location>
</feature>
<keyword evidence="1" id="KW-0812">Transmembrane</keyword>
<keyword evidence="3" id="KW-1185">Reference proteome</keyword>
<proteinExistence type="predicted"/>
<evidence type="ECO:0000313" key="2">
    <source>
        <dbReference type="EMBL" id="MDA2812465.1"/>
    </source>
</evidence>
<accession>A0ABT4U7T5</accession>
<dbReference type="EMBL" id="JAQFWQ010000051">
    <property type="protein sequence ID" value="MDA2812465.1"/>
    <property type="molecule type" value="Genomic_DNA"/>
</dbReference>
<dbReference type="RefSeq" id="WP_270687045.1">
    <property type="nucleotide sequence ID" value="NZ_JAQFWQ010000051.1"/>
</dbReference>
<feature type="transmembrane region" description="Helical" evidence="1">
    <location>
        <begin position="439"/>
        <end position="467"/>
    </location>
</feature>
<reference evidence="2 3" key="1">
    <citation type="submission" date="2023-01" db="EMBL/GenBank/DDBJ databases">
        <title>Draft genome sequence of Nocardiopsis sp. RSe5-2 isolated from halophytes.</title>
        <authorList>
            <person name="Duangmal K."/>
            <person name="Chantavorakit T."/>
        </authorList>
    </citation>
    <scope>NUCLEOTIDE SEQUENCE [LARGE SCALE GENOMIC DNA]</scope>
    <source>
        <strain evidence="2 3">RSe5-2</strain>
    </source>
</reference>
<keyword evidence="2" id="KW-0482">Metalloprotease</keyword>
<feature type="transmembrane region" description="Helical" evidence="1">
    <location>
        <begin position="254"/>
        <end position="273"/>
    </location>
</feature>
<keyword evidence="2" id="KW-0378">Hydrolase</keyword>
<name>A0ABT4U7T5_9ACTN</name>
<feature type="transmembrane region" description="Helical" evidence="1">
    <location>
        <begin position="293"/>
        <end position="314"/>
    </location>
</feature>
<feature type="transmembrane region" description="Helical" evidence="1">
    <location>
        <begin position="381"/>
        <end position="400"/>
    </location>
</feature>
<organism evidence="2 3">
    <name type="scientific">Nocardiopsis endophytica</name>
    <dbReference type="NCBI Taxonomy" id="3018445"/>
    <lineage>
        <taxon>Bacteria</taxon>
        <taxon>Bacillati</taxon>
        <taxon>Actinomycetota</taxon>
        <taxon>Actinomycetes</taxon>
        <taxon>Streptosporangiales</taxon>
        <taxon>Nocardiopsidaceae</taxon>
        <taxon>Nocardiopsis</taxon>
    </lineage>
</organism>
<feature type="transmembrane region" description="Helical" evidence="1">
    <location>
        <begin position="212"/>
        <end position="242"/>
    </location>
</feature>
<feature type="transmembrane region" description="Helical" evidence="1">
    <location>
        <begin position="407"/>
        <end position="427"/>
    </location>
</feature>
<keyword evidence="1" id="KW-1133">Transmembrane helix</keyword>
<protein>
    <submittedName>
        <fullName evidence="2">PrsW family intramembrane metalloprotease</fullName>
    </submittedName>
</protein>
<comment type="caution">
    <text evidence="2">The sequence shown here is derived from an EMBL/GenBank/DDBJ whole genome shotgun (WGS) entry which is preliminary data.</text>
</comment>
<gene>
    <name evidence="2" type="ORF">O4J56_17615</name>
</gene>
<feature type="transmembrane region" description="Helical" evidence="1">
    <location>
        <begin position="653"/>
        <end position="673"/>
    </location>
</feature>
<keyword evidence="1" id="KW-0472">Membrane</keyword>
<sequence>MDVQPMLTRDLVLRVCANSTEFDTAWTDDERKVVAPFLAPRDTALIDAVVRGAAAMGVERLLVCRTRAEHAYEPVTDAPATTAGIVEVVRGWGEEPTDLLLAVEDLSAAVLVTADELTVAAGPDAFVRAVVGTDVPGVRAGFAEEAQDRRDPELMRSATRYGCLEPGGRHARTSRAPGPDLAESLAERGRSLRENAPGAARALRAVRGALCWALLIVLGIAAAFAPGVSAAVPAAFGMLWLLVQLTVPARSRTVGFGTLVRMVPLGALMLWPIAFVQQTIGGALGPEAMDAGAGVYVAVYTEEIGKLVPLLVLWPVARRRLRRLAAVDYLLLGAASGAGFHLAEQGLAALASRGSVVAGAEHGLFTLLPGWTQIVPDGPVFPGHAVLTALIAGAFGLAAVGRHYHGAWMWALPVLAAGTAVVVHTRYNAAAEGLAVDPVGLFLAALTGDGALVRWMLLAVLAAAVLLDHRLMRPTADTTPPLPGDEPLAGLTRAARGRQVRARVRVPGDIAPVFRRAALAAIRVPVTLATGVAAMAHELEVQGRAARMGPSALFDSWRFLRHRRAHAMGAARAAGRPWRRYPSHARLDAARRRLETGAPAAGAAAVVGAAAAAAAAVPAPSPLAVESQGAAYALPVLQAALDTLADGPGAETVWALIGAAAILALAVGGWSVPWSPPAARTLLRSPGRAAMEILGMAAPGQLPYAAAGLACLLVARRPERQ</sequence>
<keyword evidence="2" id="KW-0645">Protease</keyword>
<evidence type="ECO:0000256" key="1">
    <source>
        <dbReference type="SAM" id="Phobius"/>
    </source>
</evidence>
<dbReference type="GO" id="GO:0008237">
    <property type="term" value="F:metallopeptidase activity"/>
    <property type="evidence" value="ECO:0007669"/>
    <property type="project" value="UniProtKB-KW"/>
</dbReference>
<dbReference type="Proteomes" id="UP001527866">
    <property type="component" value="Unassembled WGS sequence"/>
</dbReference>
<evidence type="ECO:0000313" key="3">
    <source>
        <dbReference type="Proteomes" id="UP001527866"/>
    </source>
</evidence>